<reference evidence="2 3" key="1">
    <citation type="submission" date="2018-03" db="EMBL/GenBank/DDBJ databases">
        <title>Genome sequence of Clostridium vincentii DSM 10228.</title>
        <authorList>
            <person name="Poehlein A."/>
            <person name="Daniel R."/>
        </authorList>
    </citation>
    <scope>NUCLEOTIDE SEQUENCE [LARGE SCALE GENOMIC DNA]</scope>
    <source>
        <strain evidence="2 3">DSM 10228</strain>
    </source>
</reference>
<name>A0A2T0BKH9_9CLOT</name>
<accession>A0A2T0BKH9</accession>
<evidence type="ECO:0000259" key="1">
    <source>
        <dbReference type="Pfam" id="PF13349"/>
    </source>
</evidence>
<dbReference type="Proteomes" id="UP000239471">
    <property type="component" value="Unassembled WGS sequence"/>
</dbReference>
<feature type="domain" description="DUF4097" evidence="1">
    <location>
        <begin position="111"/>
        <end position="312"/>
    </location>
</feature>
<gene>
    <name evidence="2" type="ORF">CLVI_03200</name>
</gene>
<protein>
    <recommendedName>
        <fullName evidence="1">DUF4097 domain-containing protein</fullName>
    </recommendedName>
</protein>
<dbReference type="AlphaFoldDB" id="A0A2T0BKH9"/>
<organism evidence="2 3">
    <name type="scientific">Clostridium vincentii</name>
    <dbReference type="NCBI Taxonomy" id="52704"/>
    <lineage>
        <taxon>Bacteria</taxon>
        <taxon>Bacillati</taxon>
        <taxon>Bacillota</taxon>
        <taxon>Clostridia</taxon>
        <taxon>Eubacteriales</taxon>
        <taxon>Clostridiaceae</taxon>
        <taxon>Clostridium</taxon>
    </lineage>
</organism>
<evidence type="ECO:0000313" key="2">
    <source>
        <dbReference type="EMBL" id="PRR84394.1"/>
    </source>
</evidence>
<evidence type="ECO:0000313" key="3">
    <source>
        <dbReference type="Proteomes" id="UP000239471"/>
    </source>
</evidence>
<dbReference type="InterPro" id="IPR025164">
    <property type="entry name" value="Toastrack_DUF4097"/>
</dbReference>
<sequence length="313" mass="34037">MKKFMSRRMKIFLSVLTLLSILCYISAGIMLYNSNFNFSSYSDDWNGRWNFDWSNHNSTSSIGTVEKELPQTVQNIYLSSSSSDYSVEFYSGTTLKIDVNGDFFSNFTYSDGLSRVEVTDSNVFIETNDNLIFSDLEVKVYVPDTYQNLLSIKGSSGELSVTGGKLKTLLVSSSSGDIDLYTVEATDTSLESLSGRINGSTIRTDKSLIKTASGDISISGALGETTVSVVSGSVDLILSEIAENSNFSTKSGDVDLIIPNEIGYKVNFSSISGEISGKNLNMDINNSSSYSFTNGDSSKLINVKTISGDLNLI</sequence>
<proteinExistence type="predicted"/>
<comment type="caution">
    <text evidence="2">The sequence shown here is derived from an EMBL/GenBank/DDBJ whole genome shotgun (WGS) entry which is preliminary data.</text>
</comment>
<dbReference type="OrthoDB" id="2064627at2"/>
<dbReference type="RefSeq" id="WP_106058354.1">
    <property type="nucleotide sequence ID" value="NZ_PVXQ01000002.1"/>
</dbReference>
<dbReference type="EMBL" id="PVXQ01000002">
    <property type="protein sequence ID" value="PRR84394.1"/>
    <property type="molecule type" value="Genomic_DNA"/>
</dbReference>
<keyword evidence="3" id="KW-1185">Reference proteome</keyword>
<dbReference type="Pfam" id="PF13349">
    <property type="entry name" value="DUF4097"/>
    <property type="match status" value="1"/>
</dbReference>